<gene>
    <name evidence="1" type="ORF">SDJN03_03895</name>
</gene>
<reference evidence="1 2" key="1">
    <citation type="journal article" date="2021" name="Hortic Res">
        <title>The domestication of Cucurbita argyrosperma as revealed by the genome of its wild relative.</title>
        <authorList>
            <person name="Barrera-Redondo J."/>
            <person name="Sanchez-de la Vega G."/>
            <person name="Aguirre-Liguori J.A."/>
            <person name="Castellanos-Morales G."/>
            <person name="Gutierrez-Guerrero Y.T."/>
            <person name="Aguirre-Dugua X."/>
            <person name="Aguirre-Planter E."/>
            <person name="Tenaillon M.I."/>
            <person name="Lira-Saade R."/>
            <person name="Eguiarte L.E."/>
        </authorList>
    </citation>
    <scope>NUCLEOTIDE SEQUENCE [LARGE SCALE GENOMIC DNA]</scope>
    <source>
        <strain evidence="1">JBR-2021</strain>
    </source>
</reference>
<sequence length="114" mass="13571">MEEEIEARISGGEKRHRHILREAHRRQFIIVCIDLVLVGNKSIDEGVTGGGWLRWLRWFEWGVELRRNESIDEGVTGGGWLLWLRWLEWGVELRRTEKAWRSHGNRFGFRDDFG</sequence>
<name>A0AAV6NUM4_9ROSI</name>
<protein>
    <submittedName>
        <fullName evidence="1">Uncharacterized protein</fullName>
    </submittedName>
</protein>
<evidence type="ECO:0000313" key="1">
    <source>
        <dbReference type="EMBL" id="KAG6603286.1"/>
    </source>
</evidence>
<comment type="caution">
    <text evidence="1">The sequence shown here is derived from an EMBL/GenBank/DDBJ whole genome shotgun (WGS) entry which is preliminary data.</text>
</comment>
<dbReference type="EMBL" id="JAGKQH010000003">
    <property type="protein sequence ID" value="KAG6603286.1"/>
    <property type="molecule type" value="Genomic_DNA"/>
</dbReference>
<keyword evidence="2" id="KW-1185">Reference proteome</keyword>
<proteinExistence type="predicted"/>
<dbReference type="AlphaFoldDB" id="A0AAV6NUM4"/>
<accession>A0AAV6NUM4</accession>
<evidence type="ECO:0000313" key="2">
    <source>
        <dbReference type="Proteomes" id="UP000685013"/>
    </source>
</evidence>
<dbReference type="Proteomes" id="UP000685013">
    <property type="component" value="Chromosome 3"/>
</dbReference>
<feature type="non-terminal residue" evidence="1">
    <location>
        <position position="1"/>
    </location>
</feature>
<organism evidence="1 2">
    <name type="scientific">Cucurbita argyrosperma subsp. sororia</name>
    <dbReference type="NCBI Taxonomy" id="37648"/>
    <lineage>
        <taxon>Eukaryota</taxon>
        <taxon>Viridiplantae</taxon>
        <taxon>Streptophyta</taxon>
        <taxon>Embryophyta</taxon>
        <taxon>Tracheophyta</taxon>
        <taxon>Spermatophyta</taxon>
        <taxon>Magnoliopsida</taxon>
        <taxon>eudicotyledons</taxon>
        <taxon>Gunneridae</taxon>
        <taxon>Pentapetalae</taxon>
        <taxon>rosids</taxon>
        <taxon>fabids</taxon>
        <taxon>Cucurbitales</taxon>
        <taxon>Cucurbitaceae</taxon>
        <taxon>Cucurbiteae</taxon>
        <taxon>Cucurbita</taxon>
    </lineage>
</organism>